<feature type="domain" description="Major facilitator superfamily (MFS) profile" evidence="7">
    <location>
        <begin position="26"/>
        <end position="434"/>
    </location>
</feature>
<dbReference type="GO" id="GO:0022857">
    <property type="term" value="F:transmembrane transporter activity"/>
    <property type="evidence" value="ECO:0007669"/>
    <property type="project" value="InterPro"/>
</dbReference>
<dbReference type="EMBL" id="NWUF01000033">
    <property type="protein sequence ID" value="PCE40183.1"/>
    <property type="molecule type" value="Genomic_DNA"/>
</dbReference>
<keyword evidence="3 6" id="KW-0812">Transmembrane</keyword>
<feature type="transmembrane region" description="Helical" evidence="6">
    <location>
        <begin position="22"/>
        <end position="39"/>
    </location>
</feature>
<comment type="caution">
    <text evidence="8">The sequence shown here is derived from an EMBL/GenBank/DDBJ whole genome shotgun (WGS) entry which is preliminary data.</text>
</comment>
<accession>A0A2A4FP53</accession>
<reference evidence="8 9" key="1">
    <citation type="submission" date="2017-09" db="EMBL/GenBank/DDBJ databases">
        <title>The Catabolism of 3,6-Dichlorosalicylic acid is Initiated by the Cytochrome P450 Monooxygenase DsmABC in Rhizorhabdus dicambivorans Ndbn-20.</title>
        <authorList>
            <person name="Na L."/>
        </authorList>
    </citation>
    <scope>NUCLEOTIDE SEQUENCE [LARGE SCALE GENOMIC DNA]</scope>
    <source>
        <strain evidence="8 9">Ndbn-20m</strain>
    </source>
</reference>
<feature type="transmembrane region" description="Helical" evidence="6">
    <location>
        <begin position="234"/>
        <end position="263"/>
    </location>
</feature>
<evidence type="ECO:0000256" key="6">
    <source>
        <dbReference type="SAM" id="Phobius"/>
    </source>
</evidence>
<feature type="transmembrane region" description="Helical" evidence="6">
    <location>
        <begin position="60"/>
        <end position="81"/>
    </location>
</feature>
<dbReference type="PANTHER" id="PTHR23505">
    <property type="entry name" value="SPINSTER"/>
    <property type="match status" value="1"/>
</dbReference>
<evidence type="ECO:0000313" key="9">
    <source>
        <dbReference type="Proteomes" id="UP000218934"/>
    </source>
</evidence>
<dbReference type="PANTHER" id="PTHR23505:SF79">
    <property type="entry name" value="PROTEIN SPINSTER"/>
    <property type="match status" value="1"/>
</dbReference>
<dbReference type="PROSITE" id="PS50850">
    <property type="entry name" value="MFS"/>
    <property type="match status" value="1"/>
</dbReference>
<dbReference type="Proteomes" id="UP000218934">
    <property type="component" value="Unassembled WGS sequence"/>
</dbReference>
<dbReference type="InterPro" id="IPR020846">
    <property type="entry name" value="MFS_dom"/>
</dbReference>
<evidence type="ECO:0000259" key="7">
    <source>
        <dbReference type="PROSITE" id="PS50850"/>
    </source>
</evidence>
<feature type="transmembrane region" description="Helical" evidence="6">
    <location>
        <begin position="315"/>
        <end position="336"/>
    </location>
</feature>
<organism evidence="8 9">
    <name type="scientific">Rhizorhabdus dicambivorans</name>
    <dbReference type="NCBI Taxonomy" id="1850238"/>
    <lineage>
        <taxon>Bacteria</taxon>
        <taxon>Pseudomonadati</taxon>
        <taxon>Pseudomonadota</taxon>
        <taxon>Alphaproteobacteria</taxon>
        <taxon>Sphingomonadales</taxon>
        <taxon>Sphingomonadaceae</taxon>
        <taxon>Rhizorhabdus</taxon>
    </lineage>
</organism>
<evidence type="ECO:0000256" key="3">
    <source>
        <dbReference type="ARBA" id="ARBA00022692"/>
    </source>
</evidence>
<sequence length="461" mass="48489">MSAAPASSPAHEDWPDNYGSPAAWWAVAVTMIFQIVSMIDRQVVSVLIPEMRADLGLNDFQISMVQGMAFALFYGAMGLIIGALVDRHSRQKIMFAGIVLWSVAAASTGFARNYVQLFVARLFVGFGEGAISPAAQSLLSGIFPRGKLATPMSCFTAAGVIGISLSYALGGLLLDRFTATPLGGLLEGMAPWRQVLVVTGAPGVLVAFLAFTLREPKRAGMPPPTRHEASWGSFFGYIGANARLMLGVILGSALVAMMTQAAMSWTPTYARRVLGMSAGEVGTMMSITVGLGGVVGGIALGIAIDHWFRRGVRDVALRVLACGSLVMPPLIAASFLADDSRILFAGVALMMLTMGAIFGPTLAAVQMIAPPAMRGRFGALCVLASNLFGFAFGPMLVGAITDYGFADPNRVGASVAIVLVAVCPFASWLIWSARGDFVRRLDNGSPARPAGDMTVLNEVRA</sequence>
<keyword evidence="9" id="KW-1185">Reference proteome</keyword>
<dbReference type="InterPro" id="IPR036259">
    <property type="entry name" value="MFS_trans_sf"/>
</dbReference>
<keyword evidence="4 6" id="KW-1133">Transmembrane helix</keyword>
<dbReference type="InterPro" id="IPR011701">
    <property type="entry name" value="MFS"/>
</dbReference>
<comment type="subcellular location">
    <subcellularLocation>
        <location evidence="1">Membrane</location>
        <topology evidence="1">Multi-pass membrane protein</topology>
    </subcellularLocation>
</comment>
<keyword evidence="2" id="KW-0813">Transport</keyword>
<dbReference type="InterPro" id="IPR044770">
    <property type="entry name" value="MFS_spinster-like"/>
</dbReference>
<dbReference type="SUPFAM" id="SSF103473">
    <property type="entry name" value="MFS general substrate transporter"/>
    <property type="match status" value="1"/>
</dbReference>
<evidence type="ECO:0000256" key="1">
    <source>
        <dbReference type="ARBA" id="ARBA00004141"/>
    </source>
</evidence>
<dbReference type="KEGG" id="rdi:CMV14_05920"/>
<protein>
    <submittedName>
        <fullName evidence="8">MFS transporter</fullName>
    </submittedName>
</protein>
<proteinExistence type="predicted"/>
<feature type="transmembrane region" description="Helical" evidence="6">
    <location>
        <begin position="412"/>
        <end position="431"/>
    </location>
</feature>
<evidence type="ECO:0000313" key="8">
    <source>
        <dbReference type="EMBL" id="PCE40183.1"/>
    </source>
</evidence>
<dbReference type="GO" id="GO:0016020">
    <property type="term" value="C:membrane"/>
    <property type="evidence" value="ECO:0007669"/>
    <property type="project" value="UniProtKB-SubCell"/>
</dbReference>
<feature type="transmembrane region" description="Helical" evidence="6">
    <location>
        <begin position="93"/>
        <end position="111"/>
    </location>
</feature>
<evidence type="ECO:0000256" key="2">
    <source>
        <dbReference type="ARBA" id="ARBA00022448"/>
    </source>
</evidence>
<keyword evidence="5 6" id="KW-0472">Membrane</keyword>
<dbReference type="OrthoDB" id="7187764at2"/>
<feature type="transmembrane region" description="Helical" evidence="6">
    <location>
        <begin position="342"/>
        <end position="365"/>
    </location>
</feature>
<name>A0A2A4FP53_9SPHN</name>
<feature type="transmembrane region" description="Helical" evidence="6">
    <location>
        <begin position="154"/>
        <end position="174"/>
    </location>
</feature>
<feature type="transmembrane region" description="Helical" evidence="6">
    <location>
        <begin position="194"/>
        <end position="213"/>
    </location>
</feature>
<evidence type="ECO:0000256" key="4">
    <source>
        <dbReference type="ARBA" id="ARBA00022989"/>
    </source>
</evidence>
<evidence type="ECO:0000256" key="5">
    <source>
        <dbReference type="ARBA" id="ARBA00023136"/>
    </source>
</evidence>
<feature type="transmembrane region" description="Helical" evidence="6">
    <location>
        <begin position="283"/>
        <end position="303"/>
    </location>
</feature>
<gene>
    <name evidence="8" type="ORF">COO09_21575</name>
</gene>
<feature type="transmembrane region" description="Helical" evidence="6">
    <location>
        <begin position="377"/>
        <end position="400"/>
    </location>
</feature>
<dbReference type="Gene3D" id="1.20.1250.20">
    <property type="entry name" value="MFS general substrate transporter like domains"/>
    <property type="match status" value="2"/>
</dbReference>
<dbReference type="AlphaFoldDB" id="A0A2A4FP53"/>
<dbReference type="Pfam" id="PF07690">
    <property type="entry name" value="MFS_1"/>
    <property type="match status" value="1"/>
</dbReference>